<protein>
    <submittedName>
        <fullName evidence="1">Uncharacterized protein</fullName>
    </submittedName>
</protein>
<evidence type="ECO:0000313" key="2">
    <source>
        <dbReference type="Proteomes" id="UP000765509"/>
    </source>
</evidence>
<keyword evidence="2" id="KW-1185">Reference proteome</keyword>
<evidence type="ECO:0000313" key="1">
    <source>
        <dbReference type="EMBL" id="MBW0549649.1"/>
    </source>
</evidence>
<reference evidence="1" key="1">
    <citation type="submission" date="2021-03" db="EMBL/GenBank/DDBJ databases">
        <title>Draft genome sequence of rust myrtle Austropuccinia psidii MF-1, a brazilian biotype.</title>
        <authorList>
            <person name="Quecine M.C."/>
            <person name="Pachon D.M.R."/>
            <person name="Bonatelli M.L."/>
            <person name="Correr F.H."/>
            <person name="Franceschini L.M."/>
            <person name="Leite T.F."/>
            <person name="Margarido G.R.A."/>
            <person name="Almeida C.A."/>
            <person name="Ferrarezi J.A."/>
            <person name="Labate C.A."/>
        </authorList>
    </citation>
    <scope>NUCLEOTIDE SEQUENCE</scope>
    <source>
        <strain evidence="1">MF-1</strain>
    </source>
</reference>
<dbReference type="AlphaFoldDB" id="A0A9Q3P5E5"/>
<name>A0A9Q3P5E5_9BASI</name>
<organism evidence="1 2">
    <name type="scientific">Austropuccinia psidii MF-1</name>
    <dbReference type="NCBI Taxonomy" id="1389203"/>
    <lineage>
        <taxon>Eukaryota</taxon>
        <taxon>Fungi</taxon>
        <taxon>Dikarya</taxon>
        <taxon>Basidiomycota</taxon>
        <taxon>Pucciniomycotina</taxon>
        <taxon>Pucciniomycetes</taxon>
        <taxon>Pucciniales</taxon>
        <taxon>Sphaerophragmiaceae</taxon>
        <taxon>Austropuccinia</taxon>
    </lineage>
</organism>
<sequence length="113" mass="12541">MIPEAVYLGMGIRHRVSYAGHSHMPPEVLEPALQPKKIPDANLGGLVTASNAIGVNVLVDHGSWLVPPLLKPHIPWWNSSRPHSTRIFGQNQAHVWWHTTENSSPAHTKRSPQ</sequence>
<accession>A0A9Q3P5E5</accession>
<comment type="caution">
    <text evidence="1">The sequence shown here is derived from an EMBL/GenBank/DDBJ whole genome shotgun (WGS) entry which is preliminary data.</text>
</comment>
<gene>
    <name evidence="1" type="ORF">O181_089364</name>
</gene>
<dbReference type="Proteomes" id="UP000765509">
    <property type="component" value="Unassembled WGS sequence"/>
</dbReference>
<proteinExistence type="predicted"/>
<dbReference type="EMBL" id="AVOT02055004">
    <property type="protein sequence ID" value="MBW0549649.1"/>
    <property type="molecule type" value="Genomic_DNA"/>
</dbReference>